<keyword evidence="1 3" id="KW-0853">WD repeat</keyword>
<feature type="transmembrane region" description="Helical" evidence="4">
    <location>
        <begin position="393"/>
        <end position="410"/>
    </location>
</feature>
<evidence type="ECO:0000256" key="4">
    <source>
        <dbReference type="SAM" id="Phobius"/>
    </source>
</evidence>
<sequence>MAEQLIGAEKLIGTALSTKELTFQPGYGVAQFEVSVVNYSDRFASFQLDIIAAGGDPSSKRTWYSLSPEISTKKPPGDTTTFVVEIHKTPIIGFVGLVNLTIQIFSLELGVEERHILRLRVEKGVGELVITAQLPNSNLQGYPNTDLDIPLRLYNPSSKDLPATIALKSATPWLSLPPASFNLPANQWLDYRLTCALPDIDRAIAGVSYAAQIEIAHPEGPPAQLDAFIQIFPQGQILLEVPNLSQTIPQKRPWIPFLSGGMGTWYRPTLIYPLLLENQSNQEYQATIDLPLKEKEKSPLTLELIPPNHTLSPTATETFDLKVDTPRPWIGWTIERSIPISVRLTRSEFPTNQLRDELDVRQPLLQEQPFSQPSLINGQQTLILKLFPIIPRWLQGLFVLLLLWLVWWLLHGQYYYIKHQAAVTAVQFNGLADRILSSSVDERIQSWIVEKKRLEFVGTPAETDKAIRTVKYRPVDNNEMAIGLENGEIQLWHLLSTDSTPLRAFAYQKDDRVMDLEFTADSRYLFSGHGSGLVAKWYVGRDFDSGDNPNEPELTQTFDFAIADIAFVGKERDILAISGRYNQLIFWDPQRNITGSLSISEGTATGQDNYITSLATVEQKPFMLAIADNQGRIGIWDVRSCLDSLSFSNSSDLLSCEQLDSWEDGHRTRAVRSLAFSADGLYLTSVGDDGRVILWPLRNTGERLTKYLQGQTIATHYQPLNAVDLAIIPSWKNNTDLLIQIVTGGDDGQVRLYQVNTIKN</sequence>
<evidence type="ECO:0000256" key="1">
    <source>
        <dbReference type="ARBA" id="ARBA00022574"/>
    </source>
</evidence>
<reference evidence="5 6" key="1">
    <citation type="submission" date="2023-01" db="EMBL/GenBank/DDBJ databases">
        <title>Novel diversity within Roseofilum (Cyanobacteria; Desertifilaceae) from marine benthic mats with descriptions of four novel species.</title>
        <authorList>
            <person name="Wang Y."/>
            <person name="Berthold D.E."/>
            <person name="Hu J."/>
            <person name="Lefler F.W."/>
            <person name="Laughinghouse H.D. IV."/>
        </authorList>
    </citation>
    <scope>NUCLEOTIDE SEQUENCE [LARGE SCALE GENOMIC DNA]</scope>
    <source>
        <strain evidence="5 6">BLCC-M143</strain>
    </source>
</reference>
<dbReference type="Gene3D" id="2.130.10.10">
    <property type="entry name" value="YVTN repeat-like/Quinoprotein amine dehydrogenase"/>
    <property type="match status" value="2"/>
</dbReference>
<dbReference type="InterPro" id="IPR001680">
    <property type="entry name" value="WD40_rpt"/>
</dbReference>
<dbReference type="PANTHER" id="PTHR13720">
    <property type="entry name" value="WD-40 REPEAT PROTEIN"/>
    <property type="match status" value="1"/>
</dbReference>
<protein>
    <recommendedName>
        <fullName evidence="7">WD40 repeat domain-containing protein</fullName>
    </recommendedName>
</protein>
<keyword evidence="4" id="KW-0812">Transmembrane</keyword>
<dbReference type="InterPro" id="IPR036322">
    <property type="entry name" value="WD40_repeat_dom_sf"/>
</dbReference>
<dbReference type="PROSITE" id="PS50082">
    <property type="entry name" value="WD_REPEATS_2"/>
    <property type="match status" value="2"/>
</dbReference>
<organism evidence="5 6">
    <name type="scientific">Roseofilum casamattae BLCC-M143</name>
    <dbReference type="NCBI Taxonomy" id="3022442"/>
    <lineage>
        <taxon>Bacteria</taxon>
        <taxon>Bacillati</taxon>
        <taxon>Cyanobacteriota</taxon>
        <taxon>Cyanophyceae</taxon>
        <taxon>Desertifilales</taxon>
        <taxon>Desertifilaceae</taxon>
        <taxon>Roseofilum</taxon>
        <taxon>Roseofilum casamattae</taxon>
    </lineage>
</organism>
<evidence type="ECO:0000313" key="6">
    <source>
        <dbReference type="Proteomes" id="UP001232992"/>
    </source>
</evidence>
<dbReference type="RefSeq" id="WP_283758876.1">
    <property type="nucleotide sequence ID" value="NZ_JAQOSQ010000013.1"/>
</dbReference>
<feature type="repeat" description="WD" evidence="3">
    <location>
        <begin position="671"/>
        <end position="705"/>
    </location>
</feature>
<evidence type="ECO:0000313" key="5">
    <source>
        <dbReference type="EMBL" id="MDJ1184222.1"/>
    </source>
</evidence>
<proteinExistence type="predicted"/>
<dbReference type="SUPFAM" id="SSF50978">
    <property type="entry name" value="WD40 repeat-like"/>
    <property type="match status" value="1"/>
</dbReference>
<keyword evidence="6" id="KW-1185">Reference proteome</keyword>
<evidence type="ECO:0000256" key="2">
    <source>
        <dbReference type="ARBA" id="ARBA00022737"/>
    </source>
</evidence>
<dbReference type="SMART" id="SM00320">
    <property type="entry name" value="WD40"/>
    <property type="match status" value="7"/>
</dbReference>
<dbReference type="PANTHER" id="PTHR13720:SF33">
    <property type="entry name" value="HELP DOMAIN-CONTAINING PROTEIN"/>
    <property type="match status" value="1"/>
</dbReference>
<name>A0ABT7BZK0_9CYAN</name>
<dbReference type="InterPro" id="IPR015943">
    <property type="entry name" value="WD40/YVTN_repeat-like_dom_sf"/>
</dbReference>
<accession>A0ABT7BZK0</accession>
<evidence type="ECO:0008006" key="7">
    <source>
        <dbReference type="Google" id="ProtNLM"/>
    </source>
</evidence>
<dbReference type="InterPro" id="IPR050630">
    <property type="entry name" value="WD_repeat_EMAP"/>
</dbReference>
<comment type="caution">
    <text evidence="5">The sequence shown here is derived from an EMBL/GenBank/DDBJ whole genome shotgun (WGS) entry which is preliminary data.</text>
</comment>
<dbReference type="EMBL" id="JAQOSQ010000013">
    <property type="protein sequence ID" value="MDJ1184222.1"/>
    <property type="molecule type" value="Genomic_DNA"/>
</dbReference>
<dbReference type="Proteomes" id="UP001232992">
    <property type="component" value="Unassembled WGS sequence"/>
</dbReference>
<evidence type="ECO:0000256" key="3">
    <source>
        <dbReference type="PROSITE-ProRule" id="PRU00221"/>
    </source>
</evidence>
<dbReference type="Pfam" id="PF00400">
    <property type="entry name" value="WD40"/>
    <property type="match status" value="1"/>
</dbReference>
<keyword evidence="4" id="KW-0472">Membrane</keyword>
<keyword evidence="2" id="KW-0677">Repeat</keyword>
<feature type="repeat" description="WD" evidence="3">
    <location>
        <begin position="416"/>
        <end position="447"/>
    </location>
</feature>
<keyword evidence="4" id="KW-1133">Transmembrane helix</keyword>
<gene>
    <name evidence="5" type="ORF">PMH09_13635</name>
</gene>